<sequence length="167" mass="18184">MRIRPATLADLKTVGAIYAHYVREGVATFDEEPPGPEAWEAKHADLAARGLPFLVAEVDGEVAGYAYAAQYRPKPAYRHTVEDTIYLAPERTGRGLGKALLTALIEDATRAGARQMIAVVADTGDPASTLLHLRHGFTEVGRLKAVGRKHGRWVDTVLLQRELAAED</sequence>
<proteinExistence type="predicted"/>
<organism evidence="2 3">
    <name type="scientific">Bailinhaonella thermotolerans</name>
    <dbReference type="NCBI Taxonomy" id="1070861"/>
    <lineage>
        <taxon>Bacteria</taxon>
        <taxon>Bacillati</taxon>
        <taxon>Actinomycetota</taxon>
        <taxon>Actinomycetes</taxon>
        <taxon>Streptosporangiales</taxon>
        <taxon>Streptosporangiaceae</taxon>
        <taxon>Bailinhaonella</taxon>
    </lineage>
</organism>
<dbReference type="EMBL" id="QZEY01000016">
    <property type="protein sequence ID" value="RJL24219.1"/>
    <property type="molecule type" value="Genomic_DNA"/>
</dbReference>
<dbReference type="Pfam" id="PF00583">
    <property type="entry name" value="Acetyltransf_1"/>
    <property type="match status" value="1"/>
</dbReference>
<dbReference type="OrthoDB" id="3173333at2"/>
<evidence type="ECO:0000259" key="1">
    <source>
        <dbReference type="PROSITE" id="PS51186"/>
    </source>
</evidence>
<gene>
    <name evidence="2" type="ORF">D5H75_30745</name>
</gene>
<dbReference type="InterPro" id="IPR016181">
    <property type="entry name" value="Acyl_CoA_acyltransferase"/>
</dbReference>
<evidence type="ECO:0000313" key="3">
    <source>
        <dbReference type="Proteomes" id="UP000265768"/>
    </source>
</evidence>
<dbReference type="RefSeq" id="WP_119930074.1">
    <property type="nucleotide sequence ID" value="NZ_QZEY01000016.1"/>
</dbReference>
<reference evidence="2 3" key="1">
    <citation type="submission" date="2018-09" db="EMBL/GenBank/DDBJ databases">
        <title>YIM 75507 draft genome.</title>
        <authorList>
            <person name="Tang S."/>
            <person name="Feng Y."/>
        </authorList>
    </citation>
    <scope>NUCLEOTIDE SEQUENCE [LARGE SCALE GENOMIC DNA]</scope>
    <source>
        <strain evidence="2 3">YIM 75507</strain>
    </source>
</reference>
<name>A0A3A4A8B8_9ACTN</name>
<dbReference type="PANTHER" id="PTHR43072">
    <property type="entry name" value="N-ACETYLTRANSFERASE"/>
    <property type="match status" value="1"/>
</dbReference>
<feature type="domain" description="N-acetyltransferase" evidence="1">
    <location>
        <begin position="1"/>
        <end position="164"/>
    </location>
</feature>
<protein>
    <submittedName>
        <fullName evidence="2">N-acetyltransferase</fullName>
    </submittedName>
</protein>
<dbReference type="InterPro" id="IPR000182">
    <property type="entry name" value="GNAT_dom"/>
</dbReference>
<dbReference type="PANTHER" id="PTHR43072:SF8">
    <property type="entry name" value="ACYLTRANSFERASE FABY-RELATED"/>
    <property type="match status" value="1"/>
</dbReference>
<dbReference type="AlphaFoldDB" id="A0A3A4A8B8"/>
<dbReference type="Proteomes" id="UP000265768">
    <property type="component" value="Unassembled WGS sequence"/>
</dbReference>
<accession>A0A3A4A8B8</accession>
<comment type="caution">
    <text evidence="2">The sequence shown here is derived from an EMBL/GenBank/DDBJ whole genome shotgun (WGS) entry which is preliminary data.</text>
</comment>
<evidence type="ECO:0000313" key="2">
    <source>
        <dbReference type="EMBL" id="RJL24219.1"/>
    </source>
</evidence>
<dbReference type="SUPFAM" id="SSF55729">
    <property type="entry name" value="Acyl-CoA N-acyltransferases (Nat)"/>
    <property type="match status" value="1"/>
</dbReference>
<dbReference type="PROSITE" id="PS51186">
    <property type="entry name" value="GNAT"/>
    <property type="match status" value="1"/>
</dbReference>
<keyword evidence="3" id="KW-1185">Reference proteome</keyword>
<dbReference type="GO" id="GO:0016747">
    <property type="term" value="F:acyltransferase activity, transferring groups other than amino-acyl groups"/>
    <property type="evidence" value="ECO:0007669"/>
    <property type="project" value="InterPro"/>
</dbReference>
<dbReference type="Gene3D" id="3.40.630.30">
    <property type="match status" value="1"/>
</dbReference>
<dbReference type="CDD" id="cd04301">
    <property type="entry name" value="NAT_SF"/>
    <property type="match status" value="1"/>
</dbReference>
<keyword evidence="2" id="KW-0808">Transferase</keyword>